<evidence type="ECO:0000256" key="2">
    <source>
        <dbReference type="SAM" id="MobiDB-lite"/>
    </source>
</evidence>
<dbReference type="SUPFAM" id="SSF140459">
    <property type="entry name" value="PE/PPE dimer-like"/>
    <property type="match status" value="1"/>
</dbReference>
<accession>A0ABW2TWE7</accession>
<feature type="compositionally biased region" description="Polar residues" evidence="2">
    <location>
        <begin position="205"/>
        <end position="214"/>
    </location>
</feature>
<dbReference type="Pfam" id="PF00823">
    <property type="entry name" value="PPE"/>
    <property type="match status" value="1"/>
</dbReference>
<dbReference type="EMBL" id="JBHTEY010000004">
    <property type="protein sequence ID" value="MFC7618230.1"/>
    <property type="molecule type" value="Genomic_DNA"/>
</dbReference>
<protein>
    <submittedName>
        <fullName evidence="4">PPE domain-containing protein</fullName>
    </submittedName>
</protein>
<gene>
    <name evidence="4" type="ORF">ACFQV2_37490</name>
</gene>
<feature type="region of interest" description="Disordered" evidence="2">
    <location>
        <begin position="176"/>
        <end position="336"/>
    </location>
</feature>
<dbReference type="InterPro" id="IPR000030">
    <property type="entry name" value="PPE_dom"/>
</dbReference>
<dbReference type="Proteomes" id="UP001596512">
    <property type="component" value="Unassembled WGS sequence"/>
</dbReference>
<name>A0ABW2TWE7_9PSEU</name>
<evidence type="ECO:0000313" key="5">
    <source>
        <dbReference type="Proteomes" id="UP001596512"/>
    </source>
</evidence>
<sequence>MAVHRWRGYDHPELYRMINSGPGPAASTPQTEYWDSLMRELGDIDHDLNAKLSTLAASWQGAAGDQAQGALNPLQQWAGDAQTGANVMRSSTEYQADIVARARAEMPEPVKVTTPAPSGWSKLAAGAALLGGNPGPAMAVANQASDHEAQEAAQDAAAQKAVDTMESYADSSEFNRNTLGEFVPPPDVVVSTPAPSGGAGGSVTHFSSATSGYTTGAGSSPAPSYSGSPTPGGGGSGYTPPSGSGVSYTPVGPGAAPTTPAGYVTPSGTTVPSTFAPPTTTAPVGPAVPGQTPPAFGGPLPLPLSGGGDGSTGVRGGRPGVPFGPGGLEAEPTRGNQAFRPGLAGMAGEAAAARGGLVGVPTPTPTSARGGAGMGAATPLGARDDGDDDREHGLADYLIETVDVFGDERTVSQPIIGGDPDR</sequence>
<feature type="domain" description="PPE" evidence="3">
    <location>
        <begin position="17"/>
        <end position="168"/>
    </location>
</feature>
<evidence type="ECO:0000256" key="1">
    <source>
        <dbReference type="ARBA" id="ARBA00010652"/>
    </source>
</evidence>
<comment type="caution">
    <text evidence="4">The sequence shown here is derived from an EMBL/GenBank/DDBJ whole genome shotgun (WGS) entry which is preliminary data.</text>
</comment>
<dbReference type="Gene3D" id="1.20.1260.20">
    <property type="entry name" value="PPE superfamily"/>
    <property type="match status" value="1"/>
</dbReference>
<dbReference type="InterPro" id="IPR038332">
    <property type="entry name" value="PPE_sf"/>
</dbReference>
<organism evidence="4 5">
    <name type="scientific">Actinokineospora soli</name>
    <dbReference type="NCBI Taxonomy" id="1048753"/>
    <lineage>
        <taxon>Bacteria</taxon>
        <taxon>Bacillati</taxon>
        <taxon>Actinomycetota</taxon>
        <taxon>Actinomycetes</taxon>
        <taxon>Pseudonocardiales</taxon>
        <taxon>Pseudonocardiaceae</taxon>
        <taxon>Actinokineospora</taxon>
    </lineage>
</organism>
<feature type="compositionally biased region" description="Low complexity" evidence="2">
    <location>
        <begin position="238"/>
        <end position="299"/>
    </location>
</feature>
<keyword evidence="5" id="KW-1185">Reference proteome</keyword>
<comment type="similarity">
    <text evidence="1">Belongs to the mycobacterial PPE family.</text>
</comment>
<reference evidence="5" key="1">
    <citation type="journal article" date="2019" name="Int. J. Syst. Evol. Microbiol.">
        <title>The Global Catalogue of Microorganisms (GCM) 10K type strain sequencing project: providing services to taxonomists for standard genome sequencing and annotation.</title>
        <authorList>
            <consortium name="The Broad Institute Genomics Platform"/>
            <consortium name="The Broad Institute Genome Sequencing Center for Infectious Disease"/>
            <person name="Wu L."/>
            <person name="Ma J."/>
        </authorList>
    </citation>
    <scope>NUCLEOTIDE SEQUENCE [LARGE SCALE GENOMIC DNA]</scope>
    <source>
        <strain evidence="5">JCM 17695</strain>
    </source>
</reference>
<evidence type="ECO:0000259" key="3">
    <source>
        <dbReference type="Pfam" id="PF00823"/>
    </source>
</evidence>
<feature type="compositionally biased region" description="Gly residues" evidence="2">
    <location>
        <begin position="305"/>
        <end position="327"/>
    </location>
</feature>
<feature type="compositionally biased region" description="Low complexity" evidence="2">
    <location>
        <begin position="216"/>
        <end position="229"/>
    </location>
</feature>
<feature type="region of interest" description="Disordered" evidence="2">
    <location>
        <begin position="358"/>
        <end position="394"/>
    </location>
</feature>
<proteinExistence type="inferred from homology"/>
<evidence type="ECO:0000313" key="4">
    <source>
        <dbReference type="EMBL" id="MFC7618230.1"/>
    </source>
</evidence>